<dbReference type="Pfam" id="PF13905">
    <property type="entry name" value="Thioredoxin_8"/>
    <property type="match status" value="1"/>
</dbReference>
<accession>A0A9P6RLB8</accession>
<dbReference type="SUPFAM" id="SSF52833">
    <property type="entry name" value="Thioredoxin-like"/>
    <property type="match status" value="1"/>
</dbReference>
<dbReference type="AlphaFoldDB" id="A0A9P6RLB8"/>
<comment type="caution">
    <text evidence="2">The sequence shown here is derived from an EMBL/GenBank/DDBJ whole genome shotgun (WGS) entry which is preliminary data.</text>
</comment>
<reference evidence="2" key="1">
    <citation type="journal article" date="2020" name="Fungal Divers.">
        <title>Resolving the Mortierellaceae phylogeny through synthesis of multi-gene phylogenetics and phylogenomics.</title>
        <authorList>
            <person name="Vandepol N."/>
            <person name="Liber J."/>
            <person name="Desiro A."/>
            <person name="Na H."/>
            <person name="Kennedy M."/>
            <person name="Barry K."/>
            <person name="Grigoriev I.V."/>
            <person name="Miller A.N."/>
            <person name="O'Donnell K."/>
            <person name="Stajich J.E."/>
            <person name="Bonito G."/>
        </authorList>
    </citation>
    <scope>NUCLEOTIDE SEQUENCE</scope>
    <source>
        <strain evidence="2">REB-010B</strain>
    </source>
</reference>
<dbReference type="Proteomes" id="UP000738325">
    <property type="component" value="Unassembled WGS sequence"/>
</dbReference>
<keyword evidence="3" id="KW-1185">Reference proteome</keyword>
<name>A0A9P6RLB8_9FUNG</name>
<dbReference type="EMBL" id="JAAAIP010000202">
    <property type="protein sequence ID" value="KAG0322763.1"/>
    <property type="molecule type" value="Genomic_DNA"/>
</dbReference>
<evidence type="ECO:0000313" key="3">
    <source>
        <dbReference type="Proteomes" id="UP000738325"/>
    </source>
</evidence>
<dbReference type="InterPro" id="IPR012336">
    <property type="entry name" value="Thioredoxin-like_fold"/>
</dbReference>
<proteinExistence type="predicted"/>
<dbReference type="Gene3D" id="3.40.30.10">
    <property type="entry name" value="Glutaredoxin"/>
    <property type="match status" value="1"/>
</dbReference>
<dbReference type="OrthoDB" id="409136at2759"/>
<protein>
    <recommendedName>
        <fullName evidence="1">Thioredoxin-like fold domain-containing protein</fullName>
    </recommendedName>
</protein>
<evidence type="ECO:0000259" key="1">
    <source>
        <dbReference type="Pfam" id="PF13905"/>
    </source>
</evidence>
<evidence type="ECO:0000313" key="2">
    <source>
        <dbReference type="EMBL" id="KAG0322763.1"/>
    </source>
</evidence>
<gene>
    <name evidence="2" type="ORF">BGZ99_003151</name>
</gene>
<feature type="domain" description="Thioredoxin-like fold" evidence="1">
    <location>
        <begin position="57"/>
        <end position="142"/>
    </location>
</feature>
<organism evidence="2 3">
    <name type="scientific">Dissophora globulifera</name>
    <dbReference type="NCBI Taxonomy" id="979702"/>
    <lineage>
        <taxon>Eukaryota</taxon>
        <taxon>Fungi</taxon>
        <taxon>Fungi incertae sedis</taxon>
        <taxon>Mucoromycota</taxon>
        <taxon>Mortierellomycotina</taxon>
        <taxon>Mortierellomycetes</taxon>
        <taxon>Mortierellales</taxon>
        <taxon>Mortierellaceae</taxon>
        <taxon>Dissophora</taxon>
    </lineage>
</organism>
<dbReference type="InterPro" id="IPR036249">
    <property type="entry name" value="Thioredoxin-like_sf"/>
</dbReference>
<sequence length="216" mass="24364">MATPANPATNVVQDSQAVAERAAKAKATVEKHNSILFKIKLQDAKGNHVPVYEVANKTIGFFCGTGRLGVCQELAVLVDRFLELHPKFTVIYISYDSSKEAFNKTLEAHPRWLAVPYDEGVRLDILNEWQMKGLPCLHVYDPVEHEIVTSWGGSCLRFNFDKCFDEWQYSEGVTFWQIIKGYFTYKSPPGTFVDMTDAELIANGFPSSDTESKKDK</sequence>